<feature type="transmembrane region" description="Helical" evidence="5">
    <location>
        <begin position="22"/>
        <end position="40"/>
    </location>
</feature>
<dbReference type="GO" id="GO:0016874">
    <property type="term" value="F:ligase activity"/>
    <property type="evidence" value="ECO:0007669"/>
    <property type="project" value="UniProtKB-KW"/>
</dbReference>
<feature type="transmembrane region" description="Helical" evidence="5">
    <location>
        <begin position="172"/>
        <end position="188"/>
    </location>
</feature>
<feature type="transmembrane region" description="Helical" evidence="5">
    <location>
        <begin position="390"/>
        <end position="408"/>
    </location>
</feature>
<feature type="domain" description="O-antigen ligase-related" evidence="6">
    <location>
        <begin position="202"/>
        <end position="342"/>
    </location>
</feature>
<evidence type="ECO:0000313" key="7">
    <source>
        <dbReference type="EMBL" id="XBO41480.1"/>
    </source>
</evidence>
<dbReference type="InterPro" id="IPR007016">
    <property type="entry name" value="O-antigen_ligase-rel_domated"/>
</dbReference>
<dbReference type="PANTHER" id="PTHR37422">
    <property type="entry name" value="TEICHURONIC ACID BIOSYNTHESIS PROTEIN TUAE"/>
    <property type="match status" value="1"/>
</dbReference>
<evidence type="ECO:0000256" key="2">
    <source>
        <dbReference type="ARBA" id="ARBA00022692"/>
    </source>
</evidence>
<reference evidence="7" key="1">
    <citation type="submission" date="2024-05" db="EMBL/GenBank/DDBJ databases">
        <authorList>
            <person name="Kim S."/>
            <person name="Heo J."/>
            <person name="Choi H."/>
            <person name="Choi Y."/>
            <person name="Kwon S.-W."/>
            <person name="Kim Y."/>
        </authorList>
    </citation>
    <scope>NUCLEOTIDE SEQUENCE</scope>
    <source>
        <strain evidence="7">KACC 23698</strain>
    </source>
</reference>
<feature type="transmembrane region" description="Helical" evidence="5">
    <location>
        <begin position="126"/>
        <end position="152"/>
    </location>
</feature>
<keyword evidence="4 5" id="KW-0472">Membrane</keyword>
<proteinExistence type="predicted"/>
<keyword evidence="3 5" id="KW-1133">Transmembrane helix</keyword>
<feature type="transmembrane region" description="Helical" evidence="5">
    <location>
        <begin position="70"/>
        <end position="88"/>
    </location>
</feature>
<dbReference type="EMBL" id="CP157484">
    <property type="protein sequence ID" value="XBO41480.1"/>
    <property type="molecule type" value="Genomic_DNA"/>
</dbReference>
<dbReference type="RefSeq" id="WP_406858334.1">
    <property type="nucleotide sequence ID" value="NZ_CP157484.1"/>
</dbReference>
<organism evidence="7">
    <name type="scientific">Alsobacter sp. KACC 23698</name>
    <dbReference type="NCBI Taxonomy" id="3149229"/>
    <lineage>
        <taxon>Bacteria</taxon>
        <taxon>Pseudomonadati</taxon>
        <taxon>Pseudomonadota</taxon>
        <taxon>Alphaproteobacteria</taxon>
        <taxon>Hyphomicrobiales</taxon>
        <taxon>Alsobacteraceae</taxon>
        <taxon>Alsobacter</taxon>
    </lineage>
</organism>
<dbReference type="PANTHER" id="PTHR37422:SF21">
    <property type="entry name" value="EXOQ-LIKE PROTEIN"/>
    <property type="match status" value="1"/>
</dbReference>
<dbReference type="AlphaFoldDB" id="A0AAU7JMT5"/>
<feature type="transmembrane region" description="Helical" evidence="5">
    <location>
        <begin position="333"/>
        <end position="355"/>
    </location>
</feature>
<gene>
    <name evidence="7" type="ORF">ABEG18_12205</name>
</gene>
<protein>
    <submittedName>
        <fullName evidence="7">O-antigen ligase family protein</fullName>
    </submittedName>
</protein>
<dbReference type="Pfam" id="PF04932">
    <property type="entry name" value="Wzy_C"/>
    <property type="match status" value="1"/>
</dbReference>
<keyword evidence="2 5" id="KW-0812">Transmembrane</keyword>
<evidence type="ECO:0000256" key="4">
    <source>
        <dbReference type="ARBA" id="ARBA00023136"/>
    </source>
</evidence>
<feature type="transmembrane region" description="Helical" evidence="5">
    <location>
        <begin position="195"/>
        <end position="212"/>
    </location>
</feature>
<feature type="transmembrane region" description="Helical" evidence="5">
    <location>
        <begin position="46"/>
        <end position="63"/>
    </location>
</feature>
<name>A0AAU7JMT5_9HYPH</name>
<evidence type="ECO:0000256" key="5">
    <source>
        <dbReference type="SAM" id="Phobius"/>
    </source>
</evidence>
<dbReference type="GO" id="GO:0016020">
    <property type="term" value="C:membrane"/>
    <property type="evidence" value="ECO:0007669"/>
    <property type="project" value="UniProtKB-SubCell"/>
</dbReference>
<feature type="transmembrane region" description="Helical" evidence="5">
    <location>
        <begin position="367"/>
        <end position="384"/>
    </location>
</feature>
<comment type="subcellular location">
    <subcellularLocation>
        <location evidence="1">Membrane</location>
        <topology evidence="1">Multi-pass membrane protein</topology>
    </subcellularLocation>
</comment>
<keyword evidence="7" id="KW-0436">Ligase</keyword>
<feature type="transmembrane region" description="Helical" evidence="5">
    <location>
        <begin position="248"/>
        <end position="270"/>
    </location>
</feature>
<evidence type="ECO:0000256" key="3">
    <source>
        <dbReference type="ARBA" id="ARBA00022989"/>
    </source>
</evidence>
<feature type="transmembrane region" description="Helical" evidence="5">
    <location>
        <begin position="94"/>
        <end position="114"/>
    </location>
</feature>
<evidence type="ECO:0000259" key="6">
    <source>
        <dbReference type="Pfam" id="PF04932"/>
    </source>
</evidence>
<accession>A0AAU7JMT5</accession>
<evidence type="ECO:0000256" key="1">
    <source>
        <dbReference type="ARBA" id="ARBA00004141"/>
    </source>
</evidence>
<sequence length="429" mass="46803">MSAASLTSADGSARRKTISIPAIQNAVLALLLFSGCVAFIEPSPFEAVFVVALLTFLFGGVRLPAESIPLLVLLTLFNLGGVLSLMEVMHDAKAITFTAISVYLACVTILFMMLMVENTSRRMQAILNAHILAAMVAGVTGTLGYFNVAGLSAAFTSFDGSRASGMFKDPNVFGPFIGVAATILFNRIVNGSIRWFWTGLAMFGFLCFAVLLSFSRGAWGVLAFGLVMVIGLNLAVSRSWRERRRIAVVTMLGAAGLVCVGAAALTSPVISTMLEDRAQLIKSYDAGETGRFGNQRRSIPLLLDLPNGFGPLQFDKKFTENPHNVYIYAFSSYGWLGGISYFALIALTCVMGWRLVFQRSPWQKDAIGLWCCLFPQIVQGFQIDTDHWRHFWWLFGMVWGLAIMSNRLKRAAARDSVAHLPPGQTFVSA</sequence>
<dbReference type="InterPro" id="IPR051533">
    <property type="entry name" value="WaaL-like"/>
</dbReference>
<feature type="transmembrane region" description="Helical" evidence="5">
    <location>
        <begin position="218"/>
        <end position="236"/>
    </location>
</feature>